<dbReference type="OrthoDB" id="5294844at2"/>
<dbReference type="EMBL" id="JBEPLS010000006">
    <property type="protein sequence ID" value="MET3604267.1"/>
    <property type="molecule type" value="Genomic_DNA"/>
</dbReference>
<dbReference type="InterPro" id="IPR023606">
    <property type="entry name" value="CoA-Trfase_III_dom_1_sf"/>
</dbReference>
<evidence type="ECO:0000313" key="3">
    <source>
        <dbReference type="EMBL" id="QEN00224.1"/>
    </source>
</evidence>
<dbReference type="SUPFAM" id="SSF89796">
    <property type="entry name" value="CoA-transferase family III (CaiB/BaiF)"/>
    <property type="match status" value="1"/>
</dbReference>
<dbReference type="InterPro" id="IPR003673">
    <property type="entry name" value="CoA-Trfase_fam_III"/>
</dbReference>
<evidence type="ECO:0000313" key="2">
    <source>
        <dbReference type="EMBL" id="MET3604267.1"/>
    </source>
</evidence>
<gene>
    <name evidence="2" type="ORF">ABIC99_002081</name>
    <name evidence="3" type="ORF">EWH46_05100</name>
</gene>
<keyword evidence="1 3" id="KW-0808">Transferase</keyword>
<dbReference type="EMBL" id="CP035708">
    <property type="protein sequence ID" value="QEN00224.1"/>
    <property type="molecule type" value="Genomic_DNA"/>
</dbReference>
<organism evidence="3 4">
    <name type="scientific">Sphaerotilus sulfidivorans</name>
    <dbReference type="NCBI Taxonomy" id="639200"/>
    <lineage>
        <taxon>Bacteria</taxon>
        <taxon>Pseudomonadati</taxon>
        <taxon>Pseudomonadota</taxon>
        <taxon>Betaproteobacteria</taxon>
        <taxon>Burkholderiales</taxon>
        <taxon>Sphaerotilaceae</taxon>
        <taxon>Sphaerotilus</taxon>
    </lineage>
</organism>
<evidence type="ECO:0000313" key="4">
    <source>
        <dbReference type="Proteomes" id="UP000323522"/>
    </source>
</evidence>
<dbReference type="KEGG" id="snn:EWH46_05100"/>
<protein>
    <submittedName>
        <fullName evidence="2 3">CoA transferase</fullName>
    </submittedName>
</protein>
<reference evidence="2 5" key="2">
    <citation type="submission" date="2024-06" db="EMBL/GenBank/DDBJ databases">
        <title>Genomic Encyclopedia of Type Strains, Phase IV (KMG-IV): sequencing the most valuable type-strain genomes for metagenomic binning, comparative biology and taxonomic classification.</title>
        <authorList>
            <person name="Goeker M."/>
        </authorList>
    </citation>
    <scope>NUCLEOTIDE SEQUENCE [LARGE SCALE GENOMIC DNA]</scope>
    <source>
        <strain evidence="2 5">D-501</strain>
    </source>
</reference>
<evidence type="ECO:0000256" key="1">
    <source>
        <dbReference type="ARBA" id="ARBA00022679"/>
    </source>
</evidence>
<dbReference type="Gene3D" id="3.40.50.10540">
    <property type="entry name" value="Crotonobetainyl-coa:carnitine coa-transferase, domain 1"/>
    <property type="match status" value="1"/>
</dbReference>
<reference evidence="3 4" key="1">
    <citation type="submission" date="2019-02" db="EMBL/GenBank/DDBJ databases">
        <title>Complete Genome Sequence and Methylome Analysis of Sphaerotilus natans subsp. sulfidivorans D-507.</title>
        <authorList>
            <person name="Fomenkov A."/>
            <person name="Gridneva E."/>
            <person name="Smolyakov D."/>
            <person name="Dubinina G."/>
            <person name="Vincze T."/>
            <person name="Grabovich M."/>
            <person name="Roberts R.J."/>
        </authorList>
    </citation>
    <scope>NUCLEOTIDE SEQUENCE [LARGE SCALE GENOMIC DNA]</scope>
    <source>
        <strain evidence="3 4">D-507</strain>
    </source>
</reference>
<dbReference type="AlphaFoldDB" id="A0A5C1Q0P1"/>
<dbReference type="Pfam" id="PF02515">
    <property type="entry name" value="CoA_transf_3"/>
    <property type="match status" value="1"/>
</dbReference>
<keyword evidence="5" id="KW-1185">Reference proteome</keyword>
<accession>A0A5C1Q0P1</accession>
<name>A0A5C1Q0P1_9BURK</name>
<dbReference type="Proteomes" id="UP001549111">
    <property type="component" value="Unassembled WGS sequence"/>
</dbReference>
<dbReference type="RefSeq" id="WP_149502967.1">
    <property type="nucleotide sequence ID" value="NZ_CP035708.1"/>
</dbReference>
<sequence>MATALDGLKVLDLSRVLAGPWATQTLADLGADVVKVERPGAGDDTRAWGPPWLKDAQGRDTPDAAYFCCANRNKRSIAIDIATIEGQALVRRLAGEADVLVENFKVGGLKAYGLDFASLHALNPRLVYCSITGFGQTGPYAPRAGYDFLIQGMGGLMSVTGRGDAEEGAGPQKVGVALTDVMTGLHAAVGILAALRHRDRTGEGQHIDLALLDVQVAALANQTANWLIGGTVPKRMGNAHPNIVPYQDFPTADGDMILAIGNDGQFARFCDVAGHAEWASDTRFATNAARVAHRAVLIPLLRQATVMRTTREWIAALESKAVPCGPVNRLDEVFADPQVVARGLRVDLPHPVAGSVPGVASPIRLSATPPVYRSAPPVLGQDGAAVLADWLGEPARD</sequence>
<evidence type="ECO:0000313" key="5">
    <source>
        <dbReference type="Proteomes" id="UP001549111"/>
    </source>
</evidence>
<dbReference type="GO" id="GO:0008410">
    <property type="term" value="F:CoA-transferase activity"/>
    <property type="evidence" value="ECO:0007669"/>
    <property type="project" value="TreeGrafter"/>
</dbReference>
<dbReference type="PANTHER" id="PTHR48207:SF3">
    <property type="entry name" value="SUCCINATE--HYDROXYMETHYLGLUTARATE COA-TRANSFERASE"/>
    <property type="match status" value="1"/>
</dbReference>
<dbReference type="InterPro" id="IPR050483">
    <property type="entry name" value="CoA-transferase_III_domain"/>
</dbReference>
<dbReference type="Gene3D" id="3.30.1540.10">
    <property type="entry name" value="formyl-coa transferase, domain 3"/>
    <property type="match status" value="1"/>
</dbReference>
<dbReference type="InterPro" id="IPR044855">
    <property type="entry name" value="CoA-Trfase_III_dom3_sf"/>
</dbReference>
<dbReference type="Proteomes" id="UP000323522">
    <property type="component" value="Chromosome"/>
</dbReference>
<proteinExistence type="predicted"/>
<dbReference type="PANTHER" id="PTHR48207">
    <property type="entry name" value="SUCCINATE--HYDROXYMETHYLGLUTARATE COA-TRANSFERASE"/>
    <property type="match status" value="1"/>
</dbReference>